<proteinExistence type="predicted"/>
<dbReference type="EMBL" id="UINC01116058">
    <property type="protein sequence ID" value="SVC87538.1"/>
    <property type="molecule type" value="Genomic_DNA"/>
</dbReference>
<dbReference type="PANTHER" id="PTHR33406:SF12">
    <property type="entry name" value="BLR2997 PROTEIN"/>
    <property type="match status" value="1"/>
</dbReference>
<keyword evidence="5 6" id="KW-0472">Membrane</keyword>
<gene>
    <name evidence="8" type="ORF">METZ01_LOCUS340392</name>
</gene>
<dbReference type="InterPro" id="IPR050545">
    <property type="entry name" value="Mycobact_MmpL"/>
</dbReference>
<evidence type="ECO:0000256" key="4">
    <source>
        <dbReference type="ARBA" id="ARBA00022989"/>
    </source>
</evidence>
<dbReference type="InterPro" id="IPR000731">
    <property type="entry name" value="SSD"/>
</dbReference>
<keyword evidence="4 6" id="KW-1133">Transmembrane helix</keyword>
<feature type="transmembrane region" description="Helical" evidence="6">
    <location>
        <begin position="57"/>
        <end position="83"/>
    </location>
</feature>
<evidence type="ECO:0000256" key="6">
    <source>
        <dbReference type="SAM" id="Phobius"/>
    </source>
</evidence>
<dbReference type="Pfam" id="PF03176">
    <property type="entry name" value="MMPL"/>
    <property type="match status" value="1"/>
</dbReference>
<keyword evidence="3 6" id="KW-0812">Transmembrane</keyword>
<evidence type="ECO:0000256" key="5">
    <source>
        <dbReference type="ARBA" id="ARBA00023136"/>
    </source>
</evidence>
<dbReference type="SUPFAM" id="SSF82866">
    <property type="entry name" value="Multidrug efflux transporter AcrB transmembrane domain"/>
    <property type="match status" value="1"/>
</dbReference>
<keyword evidence="2" id="KW-1003">Cell membrane</keyword>
<evidence type="ECO:0000259" key="7">
    <source>
        <dbReference type="PROSITE" id="PS50156"/>
    </source>
</evidence>
<name>A0A382QRL0_9ZZZZ</name>
<evidence type="ECO:0000256" key="3">
    <source>
        <dbReference type="ARBA" id="ARBA00022692"/>
    </source>
</evidence>
<dbReference type="PANTHER" id="PTHR33406">
    <property type="entry name" value="MEMBRANE PROTEIN MJ1562-RELATED"/>
    <property type="match status" value="1"/>
</dbReference>
<comment type="subcellular location">
    <subcellularLocation>
        <location evidence="1">Cell membrane</location>
        <topology evidence="1">Multi-pass membrane protein</topology>
    </subcellularLocation>
</comment>
<evidence type="ECO:0000313" key="8">
    <source>
        <dbReference type="EMBL" id="SVC87538.1"/>
    </source>
</evidence>
<feature type="transmembrane region" description="Helical" evidence="6">
    <location>
        <begin position="25"/>
        <end position="45"/>
    </location>
</feature>
<evidence type="ECO:0000256" key="2">
    <source>
        <dbReference type="ARBA" id="ARBA00022475"/>
    </source>
</evidence>
<feature type="non-terminal residue" evidence="8">
    <location>
        <position position="1"/>
    </location>
</feature>
<protein>
    <recommendedName>
        <fullName evidence="7">SSD domain-containing protein</fullName>
    </recommendedName>
</protein>
<feature type="non-terminal residue" evidence="8">
    <location>
        <position position="329"/>
    </location>
</feature>
<dbReference type="Gene3D" id="1.20.1640.10">
    <property type="entry name" value="Multidrug efflux transporter AcrB transmembrane domain"/>
    <property type="match status" value="1"/>
</dbReference>
<feature type="domain" description="SSD" evidence="7">
    <location>
        <begin position="1"/>
        <end position="82"/>
    </location>
</feature>
<dbReference type="AlphaFoldDB" id="A0A382QRL0"/>
<accession>A0A382QRL0</accession>
<feature type="transmembrane region" description="Helical" evidence="6">
    <location>
        <begin position="134"/>
        <end position="152"/>
    </location>
</feature>
<evidence type="ECO:0000256" key="1">
    <source>
        <dbReference type="ARBA" id="ARBA00004651"/>
    </source>
</evidence>
<reference evidence="8" key="1">
    <citation type="submission" date="2018-05" db="EMBL/GenBank/DDBJ databases">
        <authorList>
            <person name="Lanie J.A."/>
            <person name="Ng W.-L."/>
            <person name="Kazmierczak K.M."/>
            <person name="Andrzejewski T.M."/>
            <person name="Davidsen T.M."/>
            <person name="Wayne K.J."/>
            <person name="Tettelin H."/>
            <person name="Glass J.I."/>
            <person name="Rusch D."/>
            <person name="Podicherti R."/>
            <person name="Tsui H.-C.T."/>
            <person name="Winkler M.E."/>
        </authorList>
    </citation>
    <scope>NUCLEOTIDE SEQUENCE</scope>
</reference>
<dbReference type="PROSITE" id="PS50156">
    <property type="entry name" value="SSD"/>
    <property type="match status" value="1"/>
</dbReference>
<organism evidence="8">
    <name type="scientific">marine metagenome</name>
    <dbReference type="NCBI Taxonomy" id="408172"/>
    <lineage>
        <taxon>unclassified sequences</taxon>
        <taxon>metagenomes</taxon>
        <taxon>ecological metagenomes</taxon>
    </lineage>
</organism>
<sequence>IHLVMRYREELVEDWNIDKASSSSIMFVGSALLLATTTTMVGFLSNVTSDITPIREFGIQVALGVLSAFLIFVTFIPACRILIDRYYESKGKKLLSDANEEIIRGRKEGGERTGPLDNFMTLGATVAIENPQRVLAVVAVITLITGYAAMGISTEFDFNDFLPEEVEITEHFHYLQDEFSTSNEFSFIYINGSVATFDVFNQIDSTQTELSDGDKWVNPDQSMMFSPLNGMRDLASNNSALNPFDFYNETFEELFNSHDANDDLVPDSDEGVRELLDWIMIGDGTQIPNMVSNFVYYDEELDDYTVAYILVNTKSKNAYFSEVVGELEK</sequence>
<dbReference type="GO" id="GO:0005886">
    <property type="term" value="C:plasma membrane"/>
    <property type="evidence" value="ECO:0007669"/>
    <property type="project" value="UniProtKB-SubCell"/>
</dbReference>
<dbReference type="InterPro" id="IPR004869">
    <property type="entry name" value="MMPL_dom"/>
</dbReference>